<sequence>MAEKQYSAAQMVIDTLKNNGVEYVFGIPGAKIDYLFNALEDDDIELVVTRHEQNAAMIAQGIGRLTGKPGVAITTSGPGVSNLTTGLLTATSEGDPVLAIGGQVKRNDLLRLTHQSIDNASLLRSSTKYSAEVQDPESLSEVITNAMRTATSGKNGASFISIPQDVISSPVKADAISLCQKPHLGVPSEQEINEVIEAIKNSKFPVLLAGMRSSSQAETEAIRRLVQKTNLPVVETFQGAGVISRELENHFFGRVGLFRNQVGDELLRKSDLVITIGYDPIEYEASNWNKELDTKIINVDEEHAEITNYMQPVKELIGNIAGTIDMISEHVNEPFINQDHLDELEKLRGEITEATGIKATHKEGVMHPVEIIETMQKVLTDDTTVTVDVGSHYIWMARKYRSYNPRHLLFSNGMQTLGVALPWAISAALVRPNTQVVSVAGDGGFLFSGQELETAVRKNLNIIQLIWNDGRYNMVEFQEEMKYKRSSGVEFGPVDYVKYAESFGAKGLRVTNQEELEAALKEGYETDGPVLIDIPVNYADNVKLSTNMLPNALN</sequence>
<dbReference type="Proteomes" id="UP000001411">
    <property type="component" value="Chromosome"/>
</dbReference>
<evidence type="ECO:0000256" key="3">
    <source>
        <dbReference type="ARBA" id="ARBA00023052"/>
    </source>
</evidence>
<name>A0A0H2VID0_STAES</name>
<feature type="domain" description="Thiamine pyrophosphate enzyme N-terminal TPP-binding" evidence="7">
    <location>
        <begin position="8"/>
        <end position="121"/>
    </location>
</feature>
<dbReference type="OrthoDB" id="4494979at2"/>
<evidence type="ECO:0000256" key="1">
    <source>
        <dbReference type="ARBA" id="ARBA00007812"/>
    </source>
</evidence>
<dbReference type="InterPro" id="IPR029061">
    <property type="entry name" value="THDP-binding"/>
</dbReference>
<dbReference type="InterPro" id="IPR012000">
    <property type="entry name" value="Thiamin_PyroP_enz_cen_dom"/>
</dbReference>
<dbReference type="GO" id="GO:0009234">
    <property type="term" value="P:menaquinone biosynthetic process"/>
    <property type="evidence" value="ECO:0007669"/>
    <property type="project" value="UniProtKB-KW"/>
</dbReference>
<feature type="domain" description="Thiamine pyrophosphate enzyme central" evidence="5">
    <location>
        <begin position="192"/>
        <end position="325"/>
    </location>
</feature>
<dbReference type="KEGG" id="sep:SE_2144"/>
<dbReference type="GO" id="GO:0000287">
    <property type="term" value="F:magnesium ion binding"/>
    <property type="evidence" value="ECO:0007669"/>
    <property type="project" value="InterPro"/>
</dbReference>
<dbReference type="InterPro" id="IPR012001">
    <property type="entry name" value="Thiamin_PyroP_enz_TPP-bd_dom"/>
</dbReference>
<evidence type="ECO:0000313" key="9">
    <source>
        <dbReference type="Proteomes" id="UP000001411"/>
    </source>
</evidence>
<dbReference type="InterPro" id="IPR000399">
    <property type="entry name" value="TPP-bd_CS"/>
</dbReference>
<dbReference type="InterPro" id="IPR012782">
    <property type="entry name" value="Acetolactate_synth_catblc"/>
</dbReference>
<dbReference type="PANTHER" id="PTHR18968">
    <property type="entry name" value="THIAMINE PYROPHOSPHATE ENZYMES"/>
    <property type="match status" value="1"/>
</dbReference>
<dbReference type="PANTHER" id="PTHR18968:SF129">
    <property type="entry name" value="ACETOLACTATE SYNTHASE"/>
    <property type="match status" value="1"/>
</dbReference>
<gene>
    <name evidence="8" type="ordered locus">SE_2144</name>
</gene>
<dbReference type="PROSITE" id="PS00187">
    <property type="entry name" value="TPP_ENZYMES"/>
    <property type="match status" value="1"/>
</dbReference>
<dbReference type="CDD" id="cd07035">
    <property type="entry name" value="TPP_PYR_POX_like"/>
    <property type="match status" value="1"/>
</dbReference>
<keyword evidence="3 4" id="KW-0786">Thiamine pyrophosphate</keyword>
<dbReference type="GO" id="GO:0009099">
    <property type="term" value="P:L-valine biosynthetic process"/>
    <property type="evidence" value="ECO:0007669"/>
    <property type="project" value="TreeGrafter"/>
</dbReference>
<keyword evidence="2" id="KW-0474">Menaquinone biosynthesis</keyword>
<reference evidence="8 9" key="1">
    <citation type="journal article" date="2003" name="Mol. Microbiol.">
        <title>Genome-based analysis of virulence genes in a non-biofilm-forming Staphylococcus epidermidis strain (ATCC 12228).</title>
        <authorList>
            <person name="Zhang Y.Q."/>
            <person name="Ren S.X."/>
            <person name="Li H.L."/>
            <person name="Wang Y.X."/>
            <person name="Fu G."/>
            <person name="Yang J."/>
            <person name="Qin Z.Q."/>
            <person name="Miao Y.G."/>
            <person name="Wang W.Y."/>
            <person name="Chen R.S."/>
            <person name="Shen Y."/>
            <person name="Chen Z."/>
            <person name="Yuan Z.H."/>
            <person name="Zhao G.P."/>
            <person name="Qu D."/>
            <person name="Danchin A."/>
            <person name="Wen Y.M."/>
        </authorList>
    </citation>
    <scope>NUCLEOTIDE SEQUENCE [LARGE SCALE GENOMIC DNA]</scope>
    <source>
        <strain evidence="9">ATCC 12228 / FDA PCI 1200</strain>
    </source>
</reference>
<protein>
    <submittedName>
        <fullName evidence="8">Acetolactate synthase large subunit</fullName>
    </submittedName>
</protein>
<dbReference type="SUPFAM" id="SSF52467">
    <property type="entry name" value="DHS-like NAD/FAD-binding domain"/>
    <property type="match status" value="1"/>
</dbReference>
<dbReference type="GO" id="GO:0030976">
    <property type="term" value="F:thiamine pyrophosphate binding"/>
    <property type="evidence" value="ECO:0007669"/>
    <property type="project" value="InterPro"/>
</dbReference>
<dbReference type="GeneID" id="50017778"/>
<accession>A0A0H2VID0</accession>
<dbReference type="Gene3D" id="3.40.50.1220">
    <property type="entry name" value="TPP-binding domain"/>
    <property type="match status" value="1"/>
</dbReference>
<dbReference type="eggNOG" id="COG0028">
    <property type="taxonomic scope" value="Bacteria"/>
</dbReference>
<dbReference type="InterPro" id="IPR029035">
    <property type="entry name" value="DHS-like_NAD/FAD-binding_dom"/>
</dbReference>
<organism evidence="8 9">
    <name type="scientific">Staphylococcus epidermidis (strain ATCC 12228 / FDA PCI 1200)</name>
    <dbReference type="NCBI Taxonomy" id="176280"/>
    <lineage>
        <taxon>Bacteria</taxon>
        <taxon>Bacillati</taxon>
        <taxon>Bacillota</taxon>
        <taxon>Bacilli</taxon>
        <taxon>Bacillales</taxon>
        <taxon>Staphylococcaceae</taxon>
        <taxon>Staphylococcus</taxon>
    </lineage>
</organism>
<comment type="similarity">
    <text evidence="1 4">Belongs to the TPP enzyme family.</text>
</comment>
<dbReference type="PATRIC" id="fig|176280.10.peg.2096"/>
<feature type="domain" description="Thiamine pyrophosphate enzyme TPP-binding" evidence="6">
    <location>
        <begin position="388"/>
        <end position="534"/>
    </location>
</feature>
<dbReference type="EMBL" id="AE015929">
    <property type="protein sequence ID" value="AAO05786.1"/>
    <property type="molecule type" value="Genomic_DNA"/>
</dbReference>
<dbReference type="FunFam" id="3.40.50.970:FF:000007">
    <property type="entry name" value="Acetolactate synthase"/>
    <property type="match status" value="1"/>
</dbReference>
<evidence type="ECO:0000259" key="7">
    <source>
        <dbReference type="Pfam" id="PF02776"/>
    </source>
</evidence>
<dbReference type="GO" id="GO:0034077">
    <property type="term" value="P:butanediol metabolic process"/>
    <property type="evidence" value="ECO:0007669"/>
    <property type="project" value="InterPro"/>
</dbReference>
<dbReference type="NCBIfam" id="TIGR02418">
    <property type="entry name" value="acolac_catab"/>
    <property type="match status" value="1"/>
</dbReference>
<proteinExistence type="inferred from homology"/>
<dbReference type="GO" id="GO:0003984">
    <property type="term" value="F:acetolactate synthase activity"/>
    <property type="evidence" value="ECO:0007669"/>
    <property type="project" value="InterPro"/>
</dbReference>
<dbReference type="GO" id="GO:0005948">
    <property type="term" value="C:acetolactate synthase complex"/>
    <property type="evidence" value="ECO:0007669"/>
    <property type="project" value="TreeGrafter"/>
</dbReference>
<dbReference type="InterPro" id="IPR011766">
    <property type="entry name" value="TPP_enzyme_TPP-bd"/>
</dbReference>
<evidence type="ECO:0000259" key="6">
    <source>
        <dbReference type="Pfam" id="PF02775"/>
    </source>
</evidence>
<evidence type="ECO:0000256" key="4">
    <source>
        <dbReference type="RuleBase" id="RU362132"/>
    </source>
</evidence>
<dbReference type="RefSeq" id="WP_001830666.1">
    <property type="nucleotide sequence ID" value="NC_004461.1"/>
</dbReference>
<dbReference type="GO" id="GO:0009097">
    <property type="term" value="P:isoleucine biosynthetic process"/>
    <property type="evidence" value="ECO:0007669"/>
    <property type="project" value="TreeGrafter"/>
</dbReference>
<dbReference type="AlphaFoldDB" id="A0A0H2VID0"/>
<dbReference type="GO" id="GO:0050660">
    <property type="term" value="F:flavin adenine dinucleotide binding"/>
    <property type="evidence" value="ECO:0007669"/>
    <property type="project" value="TreeGrafter"/>
</dbReference>
<dbReference type="SUPFAM" id="SSF52518">
    <property type="entry name" value="Thiamin diphosphate-binding fold (THDP-binding)"/>
    <property type="match status" value="2"/>
</dbReference>
<dbReference type="InterPro" id="IPR045229">
    <property type="entry name" value="TPP_enz"/>
</dbReference>
<dbReference type="Pfam" id="PF02776">
    <property type="entry name" value="TPP_enzyme_N"/>
    <property type="match status" value="1"/>
</dbReference>
<dbReference type="HOGENOM" id="CLU_013748_3_2_9"/>
<dbReference type="NCBIfam" id="NF006378">
    <property type="entry name" value="PRK08617.1"/>
    <property type="match status" value="1"/>
</dbReference>
<dbReference type="Gene3D" id="3.40.50.970">
    <property type="match status" value="2"/>
</dbReference>
<evidence type="ECO:0000256" key="2">
    <source>
        <dbReference type="ARBA" id="ARBA00022428"/>
    </source>
</evidence>
<dbReference type="Pfam" id="PF02775">
    <property type="entry name" value="TPP_enzyme_C"/>
    <property type="match status" value="1"/>
</dbReference>
<evidence type="ECO:0000259" key="5">
    <source>
        <dbReference type="Pfam" id="PF00205"/>
    </source>
</evidence>
<evidence type="ECO:0000313" key="8">
    <source>
        <dbReference type="EMBL" id="AAO05786.1"/>
    </source>
</evidence>
<dbReference type="Pfam" id="PF00205">
    <property type="entry name" value="TPP_enzyme_M"/>
    <property type="match status" value="1"/>
</dbReference>